<organism evidence="10 11">
    <name type="scientific">Listeria marthii FSL S4-120</name>
    <dbReference type="NCBI Taxonomy" id="702457"/>
    <lineage>
        <taxon>Bacteria</taxon>
        <taxon>Bacillati</taxon>
        <taxon>Bacillota</taxon>
        <taxon>Bacilli</taxon>
        <taxon>Bacillales</taxon>
        <taxon>Listeriaceae</taxon>
        <taxon>Listeria</taxon>
    </lineage>
</organism>
<keyword evidence="1 9" id="KW-0444">Lipid biosynthesis</keyword>
<evidence type="ECO:0000256" key="1">
    <source>
        <dbReference type="ARBA" id="ARBA00022516"/>
    </source>
</evidence>
<keyword evidence="7 9" id="KW-1208">Phospholipid metabolism</keyword>
<dbReference type="Proteomes" id="UP000003412">
    <property type="component" value="Chromosome"/>
</dbReference>
<dbReference type="InterPro" id="IPR038597">
    <property type="entry name" value="GGGP/HepGP_synthase_sf"/>
</dbReference>
<dbReference type="EC" id="2.5.1.n9" evidence="9"/>
<accession>A0ABP2JX20</accession>
<reference evidence="10 11" key="1">
    <citation type="journal article" date="2010" name="Microbiol. Resour. Announc.">
        <title>Comparative genomics of the bacterial genus Listeria: Genome evolution is characterized by limited gene acquisition and limited gene loss.</title>
        <authorList>
            <person name="den Bakker H.C."/>
            <person name="Cummings C.A."/>
            <person name="Ferreira V."/>
            <person name="Vatta P."/>
            <person name="Orsi R.H."/>
            <person name="Degoricija L."/>
            <person name="Barker M."/>
            <person name="Petrauskene O."/>
            <person name="Furtado M.R."/>
            <person name="Wiedmann M."/>
        </authorList>
    </citation>
    <scope>NUCLEOTIDE SEQUENCE [LARGE SCALE GENOMIC DNA]</scope>
    <source>
        <strain evidence="10 11">FSL S4-120</strain>
    </source>
</reference>
<evidence type="ECO:0000256" key="2">
    <source>
        <dbReference type="ARBA" id="ARBA00022679"/>
    </source>
</evidence>
<comment type="function">
    <text evidence="9">Prenyltransferase that catalyzes in vivo the transfer of the heptaprenyl moiety of heptaprenyl pyrophosphate (HepPP; 35 carbon atoms) to the C3 hydroxyl of sn-glycerol-1-phosphate (G1P), producing heptaprenylglyceryl phosphate (HepGP). This reaction is an ether-bond-formation step in the biosynthesis of archaea-type G1P-based membrane lipids found in Bacillales.</text>
</comment>
<feature type="binding site" evidence="9">
    <location>
        <position position="12"/>
    </location>
    <ligand>
        <name>Mg(2+)</name>
        <dbReference type="ChEBI" id="CHEBI:18420"/>
    </ligand>
</feature>
<dbReference type="Pfam" id="PF01884">
    <property type="entry name" value="PcrB"/>
    <property type="match status" value="1"/>
</dbReference>
<comment type="cofactor">
    <cofactor evidence="9">
        <name>Mg(2+)</name>
        <dbReference type="ChEBI" id="CHEBI:18420"/>
    </cofactor>
</comment>
<feature type="binding site" evidence="9">
    <location>
        <begin position="157"/>
        <end position="162"/>
    </location>
    <ligand>
        <name>sn-glycerol 1-phosphate</name>
        <dbReference type="ChEBI" id="CHEBI:57685"/>
    </ligand>
</feature>
<dbReference type="InterPro" id="IPR008205">
    <property type="entry name" value="GGGP_HepGP_synthase"/>
</dbReference>
<dbReference type="PANTHER" id="PTHR40029">
    <property type="match status" value="1"/>
</dbReference>
<evidence type="ECO:0000256" key="9">
    <source>
        <dbReference type="HAMAP-Rule" id="MF_00112"/>
    </source>
</evidence>
<comment type="pathway">
    <text evidence="9">Membrane lipid metabolism; glycerophospholipid metabolism.</text>
</comment>
<evidence type="ECO:0000256" key="4">
    <source>
        <dbReference type="ARBA" id="ARBA00022842"/>
    </source>
</evidence>
<dbReference type="PANTHER" id="PTHR40029:SF2">
    <property type="entry name" value="HEPTAPRENYLGLYCERYL PHOSPHATE SYNTHASE"/>
    <property type="match status" value="1"/>
</dbReference>
<gene>
    <name evidence="9" type="primary">pcrB</name>
    <name evidence="10" type="ORF">NT05LM_2068</name>
</gene>
<keyword evidence="11" id="KW-1185">Reference proteome</keyword>
<comment type="similarity">
    <text evidence="9">Belongs to the GGGP/HepGP synthase family. Group I subfamily.</text>
</comment>
<evidence type="ECO:0000313" key="10">
    <source>
        <dbReference type="EMBL" id="EFR87404.1"/>
    </source>
</evidence>
<keyword evidence="3 9" id="KW-0479">Metal-binding</keyword>
<dbReference type="SUPFAM" id="SSF51395">
    <property type="entry name" value="FMN-linked oxidoreductases"/>
    <property type="match status" value="1"/>
</dbReference>
<keyword evidence="5 9" id="KW-0443">Lipid metabolism</keyword>
<comment type="caution">
    <text evidence="9">Lacks conserved residue(s) required for the propagation of feature annotation.</text>
</comment>
<dbReference type="NCBIfam" id="TIGR01768">
    <property type="entry name" value="GGGP-family"/>
    <property type="match status" value="1"/>
</dbReference>
<dbReference type="NCBIfam" id="NF003199">
    <property type="entry name" value="PRK04169.1-3"/>
    <property type="match status" value="1"/>
</dbReference>
<keyword evidence="2 9" id="KW-0808">Transferase</keyword>
<comment type="catalytic activity">
    <reaction evidence="8 9">
        <text>sn-glycerol 1-phosphate + all-trans-heptaprenyl diphosphate = 3-heptaprenyl-sn-glycero-1-phosphate + diphosphate</text>
        <dbReference type="Rhea" id="RHEA:33495"/>
        <dbReference type="ChEBI" id="CHEBI:33019"/>
        <dbReference type="ChEBI" id="CHEBI:57685"/>
        <dbReference type="ChEBI" id="CHEBI:58206"/>
        <dbReference type="ChEBI" id="CHEBI:64781"/>
        <dbReference type="EC" id="2.5.1.n9"/>
    </reaction>
</comment>
<name>A0ABP2JX20_9LIST</name>
<protein>
    <recommendedName>
        <fullName evidence="9">Heptaprenylglyceryl phosphate synthase</fullName>
        <shortName evidence="9">HepGP synthase</shortName>
        <ecNumber evidence="9">2.5.1.n9</ecNumber>
    </recommendedName>
    <alternativeName>
        <fullName evidence="9">Glycerol-1-phosphate heptaprenyltransferase</fullName>
    </alternativeName>
</protein>
<keyword evidence="6 9" id="KW-0594">Phospholipid biosynthesis</keyword>
<feature type="binding site" evidence="9">
    <location>
        <begin position="207"/>
        <end position="208"/>
    </location>
    <ligand>
        <name>sn-glycerol 1-phosphate</name>
        <dbReference type="ChEBI" id="CHEBI:57685"/>
    </ligand>
</feature>
<dbReference type="CDD" id="cd02812">
    <property type="entry name" value="PcrB_like"/>
    <property type="match status" value="1"/>
</dbReference>
<evidence type="ECO:0000313" key="11">
    <source>
        <dbReference type="Proteomes" id="UP000003412"/>
    </source>
</evidence>
<evidence type="ECO:0000256" key="3">
    <source>
        <dbReference type="ARBA" id="ARBA00022723"/>
    </source>
</evidence>
<feature type="binding site" evidence="9">
    <location>
        <position position="38"/>
    </location>
    <ligand>
        <name>Mg(2+)</name>
        <dbReference type="ChEBI" id="CHEBI:18420"/>
    </ligand>
</feature>
<feature type="binding site" evidence="9">
    <location>
        <position position="187"/>
    </location>
    <ligand>
        <name>sn-glycerol 1-phosphate</name>
        <dbReference type="ChEBI" id="CHEBI:57685"/>
    </ligand>
</feature>
<keyword evidence="4 9" id="KW-0460">Magnesium</keyword>
<evidence type="ECO:0000256" key="6">
    <source>
        <dbReference type="ARBA" id="ARBA00023209"/>
    </source>
</evidence>
<proteinExistence type="inferred from homology"/>
<evidence type="ECO:0000256" key="8">
    <source>
        <dbReference type="ARBA" id="ARBA00048318"/>
    </source>
</evidence>
<dbReference type="Gene3D" id="3.20.20.390">
    <property type="entry name" value="FMN-linked oxidoreductases"/>
    <property type="match status" value="1"/>
</dbReference>
<dbReference type="HAMAP" id="MF_00112">
    <property type="entry name" value="GGGP_HepGP_synthase"/>
    <property type="match status" value="1"/>
</dbReference>
<sequence length="229" mass="25754">MEEQMKHLFKLDPAKNLLTNDLTKLIHSGTDGFIIGGTDNVQIEAVQNLYELLAETDLPIFLEVSDDAMILPEAEHFLIPVVLNTENSQWTHGLHKELIKEVGDFIPWKRVTSEGYVILNKDAKVAHLTEAETDLTDEDIVAYARLAENIFRLPIFYVEYSGMYGDPEVARKVSAVLGDTKFWYGGGIRSKEQAAEMAKYADTIIVGNIIYEDLEKALETASIFTKKTV</sequence>
<dbReference type="EMBL" id="ADXF01000735">
    <property type="protein sequence ID" value="EFR87404.1"/>
    <property type="molecule type" value="Genomic_DNA"/>
</dbReference>
<comment type="caution">
    <text evidence="10">The sequence shown here is derived from an EMBL/GenBank/DDBJ whole genome shotgun (WGS) entry which is preliminary data.</text>
</comment>
<dbReference type="InterPro" id="IPR039074">
    <property type="entry name" value="GGGP/HepGP_synthase_I"/>
</dbReference>
<comment type="subunit">
    <text evidence="9">Homodimer.</text>
</comment>
<feature type="binding site" evidence="9">
    <location>
        <position position="10"/>
    </location>
    <ligand>
        <name>sn-glycerol 1-phosphate</name>
        <dbReference type="ChEBI" id="CHEBI:57685"/>
    </ligand>
</feature>
<evidence type="ECO:0000256" key="5">
    <source>
        <dbReference type="ARBA" id="ARBA00023098"/>
    </source>
</evidence>
<evidence type="ECO:0000256" key="7">
    <source>
        <dbReference type="ARBA" id="ARBA00023264"/>
    </source>
</evidence>